<evidence type="ECO:0000259" key="1">
    <source>
        <dbReference type="Pfam" id="PF10551"/>
    </source>
</evidence>
<sequence>MLDGRSLLIALLVSLPPRSYFNQVDAQQRLTHLLIISPSAKEICSKYSAGSVWLIDATYKTSRYGLPLLYIVGVSATSCTFTFAHCFMQNENVVDYLWALRHLREFFQNYHIQAELTSSRIESLR</sequence>
<gene>
    <name evidence="2" type="primary">HaRxLL174</name>
</gene>
<reference evidence="2" key="1">
    <citation type="journal article" date="2014" name="PLoS Pathog.">
        <title>Expression profiling during Arabidopsis/downy mildew interaction reveals a highly-expressed effector that attenuates responses to salicylic acid.</title>
        <authorList>
            <person name="Asai S."/>
            <person name="Rallapalli G."/>
            <person name="Piquerez S.J.M."/>
            <person name="Caillaud M.C."/>
            <person name="Furzer O.J."/>
            <person name="Ishaque N."/>
            <person name="Wirthmueller L."/>
            <person name="Fabro G."/>
            <person name="Shirasu K."/>
            <person name="Jones J.D.G."/>
        </authorList>
    </citation>
    <scope>NUCLEOTIDE SEQUENCE</scope>
    <source>
        <strain evidence="2">Emoy2</strain>
    </source>
</reference>
<proteinExistence type="evidence at transcript level"/>
<feature type="non-terminal residue" evidence="2">
    <location>
        <position position="125"/>
    </location>
</feature>
<name>A0A090C2U8_HYAAE</name>
<dbReference type="Pfam" id="PF10551">
    <property type="entry name" value="MULE"/>
    <property type="match status" value="1"/>
</dbReference>
<dbReference type="PANTHER" id="PTHR47718:SF3">
    <property type="entry name" value="PROTEIN FAR1-RELATED SEQUENCE 5-LIKE"/>
    <property type="match status" value="1"/>
</dbReference>
<dbReference type="InterPro" id="IPR018289">
    <property type="entry name" value="MULE_transposase_dom"/>
</dbReference>
<feature type="domain" description="MULE transposase" evidence="1">
    <location>
        <begin position="52"/>
        <end position="115"/>
    </location>
</feature>
<protein>
    <submittedName>
        <fullName evidence="2">RxLR effector candidate protein</fullName>
    </submittedName>
</protein>
<dbReference type="PANTHER" id="PTHR47718">
    <property type="entry name" value="OS01G0519700 PROTEIN"/>
    <property type="match status" value="1"/>
</dbReference>
<dbReference type="EMBL" id="AB922498">
    <property type="protein sequence ID" value="BAP69074.1"/>
    <property type="molecule type" value="mRNA"/>
</dbReference>
<evidence type="ECO:0000313" key="2">
    <source>
        <dbReference type="EMBL" id="BAP69074.1"/>
    </source>
</evidence>
<dbReference type="AlphaFoldDB" id="A0A090C2U8"/>
<accession>A0A090C2U8</accession>
<organism evidence="2">
    <name type="scientific">Hyaloperonospora arabidopsidis (strain Emoy2)</name>
    <name type="common">Downy mildew agent</name>
    <name type="synonym">Peronospora arabidopsidis</name>
    <dbReference type="NCBI Taxonomy" id="559515"/>
    <lineage>
        <taxon>Eukaryota</taxon>
        <taxon>Sar</taxon>
        <taxon>Stramenopiles</taxon>
        <taxon>Oomycota</taxon>
        <taxon>Peronosporomycetes</taxon>
        <taxon>Peronosporales</taxon>
        <taxon>Peronosporaceae</taxon>
        <taxon>Hyaloperonospora</taxon>
    </lineage>
</organism>